<organism evidence="12 13">
    <name type="scientific">Nitratiruptor tergarcus DSM 16512</name>
    <dbReference type="NCBI Taxonomy" id="1069081"/>
    <lineage>
        <taxon>Bacteria</taxon>
        <taxon>Pseudomonadati</taxon>
        <taxon>Campylobacterota</taxon>
        <taxon>Epsilonproteobacteria</taxon>
        <taxon>Nautiliales</taxon>
        <taxon>Nitratiruptoraceae</taxon>
        <taxon>Nitratiruptor</taxon>
    </lineage>
</organism>
<comment type="subcellular location">
    <subcellularLocation>
        <location evidence="2">Cytoplasm</location>
    </subcellularLocation>
</comment>
<keyword evidence="5 9" id="KW-0697">Rotamase</keyword>
<protein>
    <recommendedName>
        <fullName evidence="10">Peptidyl-prolyl cis-trans isomerase</fullName>
        <ecNumber evidence="10">5.2.1.8</ecNumber>
    </recommendedName>
</protein>
<dbReference type="Proteomes" id="UP000192602">
    <property type="component" value="Unassembled WGS sequence"/>
</dbReference>
<dbReference type="GO" id="GO:0005737">
    <property type="term" value="C:cytoplasm"/>
    <property type="evidence" value="ECO:0007669"/>
    <property type="project" value="UniProtKB-SubCell"/>
</dbReference>
<evidence type="ECO:0000256" key="9">
    <source>
        <dbReference type="PROSITE-ProRule" id="PRU00277"/>
    </source>
</evidence>
<proteinExistence type="inferred from homology"/>
<reference evidence="13" key="1">
    <citation type="submission" date="2017-04" db="EMBL/GenBank/DDBJ databases">
        <authorList>
            <person name="Varghese N."/>
            <person name="Submissions S."/>
        </authorList>
    </citation>
    <scope>NUCLEOTIDE SEQUENCE [LARGE SCALE GENOMIC DNA]</scope>
    <source>
        <strain evidence="13">DSM 16512</strain>
    </source>
</reference>
<dbReference type="SUPFAM" id="SSF54534">
    <property type="entry name" value="FKBP-like"/>
    <property type="match status" value="1"/>
</dbReference>
<evidence type="ECO:0000256" key="1">
    <source>
        <dbReference type="ARBA" id="ARBA00000971"/>
    </source>
</evidence>
<dbReference type="InterPro" id="IPR046357">
    <property type="entry name" value="PPIase_dom_sf"/>
</dbReference>
<dbReference type="Gene3D" id="3.10.50.40">
    <property type="match status" value="1"/>
</dbReference>
<dbReference type="EC" id="5.2.1.8" evidence="10"/>
<evidence type="ECO:0000256" key="3">
    <source>
        <dbReference type="ARBA" id="ARBA00006577"/>
    </source>
</evidence>
<evidence type="ECO:0000256" key="7">
    <source>
        <dbReference type="ARBA" id="ARBA00023235"/>
    </source>
</evidence>
<sequence>MAIEENKVVGIEYTVKDAQSGEVIDSNVGHKPLKFITGKNQIIPGLENQIKNMNAGESADVLVKAEEAYGQQDPNAVQTLPREQFEGIDLQEGMTLYGQGENGETVQVTVKSFDENSVTIDFNHPLAGKDLLFSINIKEVREATPEEVMTGQVQEEEHCGGDSCGCGH</sequence>
<dbReference type="PROSITE" id="PS50059">
    <property type="entry name" value="FKBP_PPIASE"/>
    <property type="match status" value="1"/>
</dbReference>
<dbReference type="GO" id="GO:0042026">
    <property type="term" value="P:protein refolding"/>
    <property type="evidence" value="ECO:0007669"/>
    <property type="project" value="UniProtKB-ARBA"/>
</dbReference>
<evidence type="ECO:0000313" key="12">
    <source>
        <dbReference type="EMBL" id="SMC09930.1"/>
    </source>
</evidence>
<comment type="function">
    <text evidence="8">Also involved in hydrogenase metallocenter assembly, probably by participating in the nickel insertion step. This function in hydrogenase biosynthesis requires chaperone activity and the presence of the metal-binding domain, but not PPIase activity.</text>
</comment>
<evidence type="ECO:0000256" key="10">
    <source>
        <dbReference type="RuleBase" id="RU003915"/>
    </source>
</evidence>
<gene>
    <name evidence="12" type="ORF">SAMN05660197_1756</name>
</gene>
<evidence type="ECO:0000256" key="5">
    <source>
        <dbReference type="ARBA" id="ARBA00023110"/>
    </source>
</evidence>
<dbReference type="RefSeq" id="WP_084276253.1">
    <property type="nucleotide sequence ID" value="NZ_AP026671.1"/>
</dbReference>
<dbReference type="InterPro" id="IPR001179">
    <property type="entry name" value="PPIase_FKBP_dom"/>
</dbReference>
<dbReference type="GO" id="GO:0003755">
    <property type="term" value="F:peptidyl-prolyl cis-trans isomerase activity"/>
    <property type="evidence" value="ECO:0007669"/>
    <property type="project" value="UniProtKB-UniRule"/>
</dbReference>
<dbReference type="PANTHER" id="PTHR47861">
    <property type="entry name" value="FKBP-TYPE PEPTIDYL-PROLYL CIS-TRANS ISOMERASE SLYD"/>
    <property type="match status" value="1"/>
</dbReference>
<comment type="catalytic activity">
    <reaction evidence="1 9 10">
        <text>[protein]-peptidylproline (omega=180) = [protein]-peptidylproline (omega=0)</text>
        <dbReference type="Rhea" id="RHEA:16237"/>
        <dbReference type="Rhea" id="RHEA-COMP:10747"/>
        <dbReference type="Rhea" id="RHEA-COMP:10748"/>
        <dbReference type="ChEBI" id="CHEBI:83833"/>
        <dbReference type="ChEBI" id="CHEBI:83834"/>
        <dbReference type="EC" id="5.2.1.8"/>
    </reaction>
</comment>
<keyword evidence="4" id="KW-0963">Cytoplasm</keyword>
<accession>A0A1W1WV71</accession>
<dbReference type="PANTHER" id="PTHR47861:SF3">
    <property type="entry name" value="FKBP-TYPE PEPTIDYL-PROLYL CIS-TRANS ISOMERASE SLYD"/>
    <property type="match status" value="1"/>
</dbReference>
<dbReference type="Pfam" id="PF00254">
    <property type="entry name" value="FKBP_C"/>
    <property type="match status" value="1"/>
</dbReference>
<dbReference type="EMBL" id="FWWZ01000001">
    <property type="protein sequence ID" value="SMC09930.1"/>
    <property type="molecule type" value="Genomic_DNA"/>
</dbReference>
<evidence type="ECO:0000256" key="2">
    <source>
        <dbReference type="ARBA" id="ARBA00004496"/>
    </source>
</evidence>
<evidence type="ECO:0000256" key="4">
    <source>
        <dbReference type="ARBA" id="ARBA00022490"/>
    </source>
</evidence>
<evidence type="ECO:0000256" key="6">
    <source>
        <dbReference type="ARBA" id="ARBA00023186"/>
    </source>
</evidence>
<keyword evidence="13" id="KW-1185">Reference proteome</keyword>
<comment type="similarity">
    <text evidence="3 10">Belongs to the FKBP-type PPIase family.</text>
</comment>
<dbReference type="OrthoDB" id="9808891at2"/>
<dbReference type="AlphaFoldDB" id="A0A1W1WV71"/>
<feature type="domain" description="PPIase FKBP-type" evidence="11">
    <location>
        <begin position="6"/>
        <end position="81"/>
    </location>
</feature>
<keyword evidence="7 9" id="KW-0413">Isomerase</keyword>
<evidence type="ECO:0000313" key="13">
    <source>
        <dbReference type="Proteomes" id="UP000192602"/>
    </source>
</evidence>
<name>A0A1W1WV71_9BACT</name>
<evidence type="ECO:0000256" key="8">
    <source>
        <dbReference type="ARBA" id="ARBA00037071"/>
    </source>
</evidence>
<dbReference type="STRING" id="1069081.SAMN05660197_1756"/>
<keyword evidence="6" id="KW-0143">Chaperone</keyword>
<evidence type="ECO:0000259" key="11">
    <source>
        <dbReference type="PROSITE" id="PS50059"/>
    </source>
</evidence>